<name>A0AB33K2I6_9ACTN</name>
<dbReference type="PROSITE" id="PS00583">
    <property type="entry name" value="PFKB_KINASES_1"/>
    <property type="match status" value="1"/>
</dbReference>
<dbReference type="PANTHER" id="PTHR46566:SF5">
    <property type="entry name" value="1-PHOSPHOFRUCTOKINASE"/>
    <property type="match status" value="1"/>
</dbReference>
<evidence type="ECO:0000256" key="2">
    <source>
        <dbReference type="ARBA" id="ARBA00022679"/>
    </source>
</evidence>
<evidence type="ECO:0000256" key="4">
    <source>
        <dbReference type="ARBA" id="ARBA00022777"/>
    </source>
</evidence>
<feature type="domain" description="Carbohydrate kinase PfkB" evidence="7">
    <location>
        <begin position="28"/>
        <end position="289"/>
    </location>
</feature>
<dbReference type="InterPro" id="IPR017583">
    <property type="entry name" value="Tagatose/fructose_Pkinase"/>
</dbReference>
<dbReference type="GO" id="GO:0005524">
    <property type="term" value="F:ATP binding"/>
    <property type="evidence" value="ECO:0007669"/>
    <property type="project" value="UniProtKB-KW"/>
</dbReference>
<dbReference type="PIRSF" id="PIRSF000535">
    <property type="entry name" value="1PFK/6PFK/LacC"/>
    <property type="match status" value="1"/>
</dbReference>
<dbReference type="InterPro" id="IPR011611">
    <property type="entry name" value="PfkB_dom"/>
</dbReference>
<keyword evidence="4" id="KW-0418">Kinase</keyword>
<dbReference type="CDD" id="cd01164">
    <property type="entry name" value="FruK_PfkB_like"/>
    <property type="match status" value="1"/>
</dbReference>
<dbReference type="NCBIfam" id="TIGR03168">
    <property type="entry name" value="1-PFK"/>
    <property type="match status" value="1"/>
</dbReference>
<evidence type="ECO:0000259" key="7">
    <source>
        <dbReference type="Pfam" id="PF00294"/>
    </source>
</evidence>
<dbReference type="InterPro" id="IPR029056">
    <property type="entry name" value="Ribokinase-like"/>
</dbReference>
<sequence length="309" mass="31921">MPSRTILTVTLNLALDVTYHLEEMRRFGSNRVREVSAQAGGKGVNVARTLAALGHDTLVTGLVGGTTGQAVTAELATAGLPARLVTVTGETRRTVAVVEQRAGDATSYLEPGPTVTPTEWQAFLAHYRSLLRGTGVVVLSGSLPAGLPPDAYRTLGELARARQIPVLLDAEGPALLHGLAAGPALVKPNQHELAAATGTGDPLEGAHRLRTLGALAVAASLGPDGLISCTPEGTWHATPPDRVPGNPTGAGDAAVAALAVGLLHDTPWPDRLRQAVALSAATVLEPQAGRFDAEAYDRLADLVQISRLS</sequence>
<dbReference type="GO" id="GO:0005829">
    <property type="term" value="C:cytosol"/>
    <property type="evidence" value="ECO:0007669"/>
    <property type="project" value="TreeGrafter"/>
</dbReference>
<dbReference type="Gene3D" id="3.40.1190.20">
    <property type="match status" value="1"/>
</dbReference>
<dbReference type="AlphaFoldDB" id="A0AB33K2I6"/>
<evidence type="ECO:0000256" key="3">
    <source>
        <dbReference type="ARBA" id="ARBA00022741"/>
    </source>
</evidence>
<dbReference type="PROSITE" id="PS00584">
    <property type="entry name" value="PFKB_KINASES_2"/>
    <property type="match status" value="1"/>
</dbReference>
<keyword evidence="5" id="KW-0067">ATP-binding</keyword>
<keyword evidence="3" id="KW-0547">Nucleotide-binding</keyword>
<dbReference type="GO" id="GO:0016052">
    <property type="term" value="P:carbohydrate catabolic process"/>
    <property type="evidence" value="ECO:0007669"/>
    <property type="project" value="UniProtKB-ARBA"/>
</dbReference>
<dbReference type="GO" id="GO:0044281">
    <property type="term" value="P:small molecule metabolic process"/>
    <property type="evidence" value="ECO:0007669"/>
    <property type="project" value="UniProtKB-ARBA"/>
</dbReference>
<evidence type="ECO:0000256" key="5">
    <source>
        <dbReference type="ARBA" id="ARBA00022840"/>
    </source>
</evidence>
<dbReference type="RefSeq" id="WP_407989357.1">
    <property type="nucleotide sequence ID" value="NZ_AP035881.2"/>
</dbReference>
<gene>
    <name evidence="8" type="ORF">KCMC57_33480</name>
</gene>
<dbReference type="SUPFAM" id="SSF53613">
    <property type="entry name" value="Ribokinase-like"/>
    <property type="match status" value="1"/>
</dbReference>
<organism evidence="8">
    <name type="scientific">Kitasatospora sp. CMC57</name>
    <dbReference type="NCBI Taxonomy" id="3231513"/>
    <lineage>
        <taxon>Bacteria</taxon>
        <taxon>Bacillati</taxon>
        <taxon>Actinomycetota</taxon>
        <taxon>Actinomycetes</taxon>
        <taxon>Kitasatosporales</taxon>
        <taxon>Streptomycetaceae</taxon>
        <taxon>Kitasatospora</taxon>
    </lineage>
</organism>
<dbReference type="FunFam" id="3.40.1190.20:FF:000001">
    <property type="entry name" value="Phosphofructokinase"/>
    <property type="match status" value="1"/>
</dbReference>
<evidence type="ECO:0000313" key="8">
    <source>
        <dbReference type="EMBL" id="BFP46980.1"/>
    </source>
</evidence>
<comment type="similarity">
    <text evidence="1">Belongs to the carbohydrate kinase PfkB family.</text>
</comment>
<accession>A0AB33K2I6</accession>
<dbReference type="GO" id="GO:0008443">
    <property type="term" value="F:phosphofructokinase activity"/>
    <property type="evidence" value="ECO:0007669"/>
    <property type="project" value="UniProtKB-ARBA"/>
</dbReference>
<evidence type="ECO:0000256" key="6">
    <source>
        <dbReference type="PIRNR" id="PIRNR000535"/>
    </source>
</evidence>
<dbReference type="InterPro" id="IPR002173">
    <property type="entry name" value="Carboh/pur_kinase_PfkB_CS"/>
</dbReference>
<protein>
    <submittedName>
        <fullName evidence="8">1-phosphofructokinase family hexose kinase</fullName>
    </submittedName>
</protein>
<dbReference type="Pfam" id="PF00294">
    <property type="entry name" value="PfkB"/>
    <property type="match status" value="1"/>
</dbReference>
<proteinExistence type="inferred from homology"/>
<reference evidence="8" key="1">
    <citation type="submission" date="2024-07" db="EMBL/GenBank/DDBJ databases">
        <title>Complete genome sequences of cellulolytic bacteria, Kitasatospora sp. CMC57 and Streptomyces sp. CMC78, isolated from Japanese agricultural soil.</title>
        <authorList>
            <person name="Hashimoto T."/>
            <person name="Ito M."/>
            <person name="Iwamoto M."/>
            <person name="Fukahori D."/>
            <person name="Shoda T."/>
            <person name="Sakoda M."/>
            <person name="Morohoshi T."/>
            <person name="Mitsuboshi M."/>
            <person name="Nishizawa T."/>
        </authorList>
    </citation>
    <scope>NUCLEOTIDE SEQUENCE</scope>
    <source>
        <strain evidence="8">CMC57</strain>
    </source>
</reference>
<evidence type="ECO:0000256" key="1">
    <source>
        <dbReference type="ARBA" id="ARBA00010688"/>
    </source>
</evidence>
<dbReference type="EMBL" id="AP035881">
    <property type="protein sequence ID" value="BFP46980.1"/>
    <property type="molecule type" value="Genomic_DNA"/>
</dbReference>
<dbReference type="PANTHER" id="PTHR46566">
    <property type="entry name" value="1-PHOSPHOFRUCTOKINASE-RELATED"/>
    <property type="match status" value="1"/>
</dbReference>
<keyword evidence="2 6" id="KW-0808">Transferase</keyword>